<dbReference type="Proteomes" id="UP001054837">
    <property type="component" value="Unassembled WGS sequence"/>
</dbReference>
<dbReference type="EMBL" id="BPLQ01000806">
    <property type="protein sequence ID" value="GIX75174.1"/>
    <property type="molecule type" value="Genomic_DNA"/>
</dbReference>
<proteinExistence type="predicted"/>
<comment type="caution">
    <text evidence="1">The sequence shown here is derived from an EMBL/GenBank/DDBJ whole genome shotgun (WGS) entry which is preliminary data.</text>
</comment>
<protein>
    <submittedName>
        <fullName evidence="1">Uncharacterized protein</fullName>
    </submittedName>
</protein>
<accession>A0AAV4MS06</accession>
<evidence type="ECO:0000313" key="1">
    <source>
        <dbReference type="EMBL" id="GIX75174.1"/>
    </source>
</evidence>
<keyword evidence="2" id="KW-1185">Reference proteome</keyword>
<dbReference type="AlphaFoldDB" id="A0AAV4MS06"/>
<gene>
    <name evidence="1" type="ORF">CDAR_34941</name>
</gene>
<organism evidence="1 2">
    <name type="scientific">Caerostris darwini</name>
    <dbReference type="NCBI Taxonomy" id="1538125"/>
    <lineage>
        <taxon>Eukaryota</taxon>
        <taxon>Metazoa</taxon>
        <taxon>Ecdysozoa</taxon>
        <taxon>Arthropoda</taxon>
        <taxon>Chelicerata</taxon>
        <taxon>Arachnida</taxon>
        <taxon>Araneae</taxon>
        <taxon>Araneomorphae</taxon>
        <taxon>Entelegynae</taxon>
        <taxon>Araneoidea</taxon>
        <taxon>Araneidae</taxon>
        <taxon>Caerostris</taxon>
    </lineage>
</organism>
<evidence type="ECO:0000313" key="2">
    <source>
        <dbReference type="Proteomes" id="UP001054837"/>
    </source>
</evidence>
<name>A0AAV4MS06_9ARAC</name>
<sequence length="132" mass="14454">MMVGFIAGPRFNGDELGVGHLIAVFLHAWEKEISLDLIYQQKSEDVFRSNITRKYLSPTTSRRGISLALSSRPDMKKRAMQANLLLTPLFPTGSLPSALQKINGTAEPVLSIKILTDDVLLCTSITHTGATV</sequence>
<reference evidence="1 2" key="1">
    <citation type="submission" date="2021-06" db="EMBL/GenBank/DDBJ databases">
        <title>Caerostris darwini draft genome.</title>
        <authorList>
            <person name="Kono N."/>
            <person name="Arakawa K."/>
        </authorList>
    </citation>
    <scope>NUCLEOTIDE SEQUENCE [LARGE SCALE GENOMIC DNA]</scope>
</reference>